<dbReference type="InterPro" id="IPR036388">
    <property type="entry name" value="WH-like_DNA-bd_sf"/>
</dbReference>
<dbReference type="SMART" id="SM00895">
    <property type="entry name" value="FCD"/>
    <property type="match status" value="1"/>
</dbReference>
<dbReference type="InterPro" id="IPR008920">
    <property type="entry name" value="TF_FadR/GntR_C"/>
</dbReference>
<keyword evidence="1" id="KW-0805">Transcription regulation</keyword>
<feature type="compositionally biased region" description="Basic and acidic residues" evidence="4">
    <location>
        <begin position="226"/>
        <end position="235"/>
    </location>
</feature>
<evidence type="ECO:0000259" key="5">
    <source>
        <dbReference type="PROSITE" id="PS50949"/>
    </source>
</evidence>
<evidence type="ECO:0000256" key="1">
    <source>
        <dbReference type="ARBA" id="ARBA00023015"/>
    </source>
</evidence>
<organism evidence="6 7">
    <name type="scientific">Nocardiopsis metallicus</name>
    <dbReference type="NCBI Taxonomy" id="179819"/>
    <lineage>
        <taxon>Bacteria</taxon>
        <taxon>Bacillati</taxon>
        <taxon>Actinomycetota</taxon>
        <taxon>Actinomycetes</taxon>
        <taxon>Streptosporangiales</taxon>
        <taxon>Nocardiopsidaceae</taxon>
        <taxon>Nocardiopsis</taxon>
    </lineage>
</organism>
<dbReference type="SUPFAM" id="SSF48008">
    <property type="entry name" value="GntR ligand-binding domain-like"/>
    <property type="match status" value="1"/>
</dbReference>
<dbReference type="PANTHER" id="PTHR43537:SF24">
    <property type="entry name" value="GLUCONATE OPERON TRANSCRIPTIONAL REPRESSOR"/>
    <property type="match status" value="1"/>
</dbReference>
<evidence type="ECO:0000313" key="6">
    <source>
        <dbReference type="EMBL" id="MBB5489442.1"/>
    </source>
</evidence>
<keyword evidence="2 6" id="KW-0238">DNA-binding</keyword>
<dbReference type="EMBL" id="JACHDO010000001">
    <property type="protein sequence ID" value="MBB5489442.1"/>
    <property type="molecule type" value="Genomic_DNA"/>
</dbReference>
<proteinExistence type="predicted"/>
<dbReference type="SUPFAM" id="SSF46785">
    <property type="entry name" value="Winged helix' DNA-binding domain"/>
    <property type="match status" value="1"/>
</dbReference>
<dbReference type="Gene3D" id="1.20.120.530">
    <property type="entry name" value="GntR ligand-binding domain-like"/>
    <property type="match status" value="1"/>
</dbReference>
<keyword evidence="7" id="KW-1185">Reference proteome</keyword>
<dbReference type="SMART" id="SM00345">
    <property type="entry name" value="HTH_GNTR"/>
    <property type="match status" value="1"/>
</dbReference>
<evidence type="ECO:0000256" key="3">
    <source>
        <dbReference type="ARBA" id="ARBA00023163"/>
    </source>
</evidence>
<dbReference type="RefSeq" id="WP_184361563.1">
    <property type="nucleotide sequence ID" value="NZ_BAAAKM010000010.1"/>
</dbReference>
<dbReference type="Pfam" id="PF00392">
    <property type="entry name" value="GntR"/>
    <property type="match status" value="1"/>
</dbReference>
<gene>
    <name evidence="6" type="ORF">HNR07_000579</name>
</gene>
<dbReference type="InterPro" id="IPR036390">
    <property type="entry name" value="WH_DNA-bd_sf"/>
</dbReference>
<dbReference type="InterPro" id="IPR000524">
    <property type="entry name" value="Tscrpt_reg_HTH_GntR"/>
</dbReference>
<sequence>MVNRFHGWPGAGGPLPERMSKAEVVVRHISDTITSRQVSPGERLGTKEELRQRFGVSVGTFNEAVRLLETRGLVEARPGPRGGIFVSSPSAHIRLSHLILGLGDDALSVSNSLEVRESLEATIAEHAAKEAGMEQIRRLREIVALMADLRHDPVGYLARNWELHEEIARISPNQLLRTLYVSLLDTARESVREIAADSGFEEGFEANLRLHRNLVDAIASGDARLARKAAEEHTPPRSSARAAMS</sequence>
<dbReference type="AlphaFoldDB" id="A0A840W055"/>
<name>A0A840W055_9ACTN</name>
<dbReference type="PANTHER" id="PTHR43537">
    <property type="entry name" value="TRANSCRIPTIONAL REGULATOR, GNTR FAMILY"/>
    <property type="match status" value="1"/>
</dbReference>
<comment type="caution">
    <text evidence="6">The sequence shown here is derived from an EMBL/GenBank/DDBJ whole genome shotgun (WGS) entry which is preliminary data.</text>
</comment>
<feature type="region of interest" description="Disordered" evidence="4">
    <location>
        <begin position="226"/>
        <end position="245"/>
    </location>
</feature>
<dbReference type="Pfam" id="PF07729">
    <property type="entry name" value="FCD"/>
    <property type="match status" value="1"/>
</dbReference>
<dbReference type="GO" id="GO:0003700">
    <property type="term" value="F:DNA-binding transcription factor activity"/>
    <property type="evidence" value="ECO:0007669"/>
    <property type="project" value="InterPro"/>
</dbReference>
<dbReference type="Gene3D" id="1.10.10.10">
    <property type="entry name" value="Winged helix-like DNA-binding domain superfamily/Winged helix DNA-binding domain"/>
    <property type="match status" value="1"/>
</dbReference>
<accession>A0A840W055</accession>
<evidence type="ECO:0000313" key="7">
    <source>
        <dbReference type="Proteomes" id="UP000579647"/>
    </source>
</evidence>
<dbReference type="CDD" id="cd07377">
    <property type="entry name" value="WHTH_GntR"/>
    <property type="match status" value="1"/>
</dbReference>
<dbReference type="Proteomes" id="UP000579647">
    <property type="component" value="Unassembled WGS sequence"/>
</dbReference>
<dbReference type="InterPro" id="IPR011711">
    <property type="entry name" value="GntR_C"/>
</dbReference>
<evidence type="ECO:0000256" key="2">
    <source>
        <dbReference type="ARBA" id="ARBA00023125"/>
    </source>
</evidence>
<protein>
    <submittedName>
        <fullName evidence="6">DNA-binding FadR family transcriptional regulator</fullName>
    </submittedName>
</protein>
<dbReference type="GO" id="GO:0003677">
    <property type="term" value="F:DNA binding"/>
    <property type="evidence" value="ECO:0007669"/>
    <property type="project" value="UniProtKB-KW"/>
</dbReference>
<keyword evidence="3" id="KW-0804">Transcription</keyword>
<feature type="domain" description="HTH gntR-type" evidence="5">
    <location>
        <begin position="19"/>
        <end position="89"/>
    </location>
</feature>
<reference evidence="6 7" key="1">
    <citation type="submission" date="2020-08" db="EMBL/GenBank/DDBJ databases">
        <title>Sequencing the genomes of 1000 actinobacteria strains.</title>
        <authorList>
            <person name="Klenk H.-P."/>
        </authorList>
    </citation>
    <scope>NUCLEOTIDE SEQUENCE [LARGE SCALE GENOMIC DNA]</scope>
    <source>
        <strain evidence="6 7">DSM 44598</strain>
    </source>
</reference>
<dbReference type="PROSITE" id="PS50949">
    <property type="entry name" value="HTH_GNTR"/>
    <property type="match status" value="1"/>
</dbReference>
<evidence type="ECO:0000256" key="4">
    <source>
        <dbReference type="SAM" id="MobiDB-lite"/>
    </source>
</evidence>